<keyword evidence="5" id="KW-1185">Reference proteome</keyword>
<dbReference type="HOGENOM" id="CLU_069356_45_0_9"/>
<dbReference type="STRING" id="663278.Ethha_1302"/>
<dbReference type="EMBL" id="CP002400">
    <property type="protein sequence ID" value="ADU26842.1"/>
    <property type="molecule type" value="Genomic_DNA"/>
</dbReference>
<dbReference type="PROSITE" id="PS01081">
    <property type="entry name" value="HTH_TETR_1"/>
    <property type="match status" value="1"/>
</dbReference>
<dbReference type="PRINTS" id="PR00455">
    <property type="entry name" value="HTHTETR"/>
</dbReference>
<dbReference type="Gene3D" id="1.10.357.10">
    <property type="entry name" value="Tetracycline Repressor, domain 2"/>
    <property type="match status" value="1"/>
</dbReference>
<name>E6U675_ETHHY</name>
<dbReference type="SUPFAM" id="SSF48498">
    <property type="entry name" value="Tetracyclin repressor-like, C-terminal domain"/>
    <property type="match status" value="1"/>
</dbReference>
<dbReference type="PROSITE" id="PS50977">
    <property type="entry name" value="HTH_TETR_2"/>
    <property type="match status" value="1"/>
</dbReference>
<dbReference type="eggNOG" id="COG1309">
    <property type="taxonomic scope" value="Bacteria"/>
</dbReference>
<accession>E6U675</accession>
<reference evidence="4 5" key="1">
    <citation type="submission" date="2010-12" db="EMBL/GenBank/DDBJ databases">
        <title>Complete sequence of Ethanoligenens harbinense YUAN-3.</title>
        <authorList>
            <person name="Lucas S."/>
            <person name="Copeland A."/>
            <person name="Lapidus A."/>
            <person name="Cheng J.-F."/>
            <person name="Bruce D."/>
            <person name="Goodwin L."/>
            <person name="Pitluck S."/>
            <person name="Chertkov O."/>
            <person name="Misra M."/>
            <person name="Detter J.C."/>
            <person name="Han C."/>
            <person name="Tapia R."/>
            <person name="Land M."/>
            <person name="Hauser L."/>
            <person name="Jeffries C."/>
            <person name="Kyrpides N."/>
            <person name="Ivanova N."/>
            <person name="Mikhailova N."/>
            <person name="Wang A."/>
            <person name="Mouttaki H."/>
            <person name="He Z."/>
            <person name="Zhou J."/>
            <person name="Hemme C.L."/>
            <person name="Woyke T."/>
        </authorList>
    </citation>
    <scope>NUCLEOTIDE SEQUENCE [LARGE SCALE GENOMIC DNA]</scope>
    <source>
        <strain evidence="5">DSM 18485 / JCM 12961 / CGMCC 1.5033 / YUAN-3</strain>
    </source>
</reference>
<evidence type="ECO:0000256" key="2">
    <source>
        <dbReference type="PROSITE-ProRule" id="PRU00335"/>
    </source>
</evidence>
<dbReference type="PANTHER" id="PTHR43479">
    <property type="entry name" value="ACREF/ENVCD OPERON REPRESSOR-RELATED"/>
    <property type="match status" value="1"/>
</dbReference>
<dbReference type="PANTHER" id="PTHR43479:SF11">
    <property type="entry name" value="ACREF_ENVCD OPERON REPRESSOR-RELATED"/>
    <property type="match status" value="1"/>
</dbReference>
<gene>
    <name evidence="4" type="ordered locus">Ethha_1302</name>
</gene>
<dbReference type="SUPFAM" id="SSF46689">
    <property type="entry name" value="Homeodomain-like"/>
    <property type="match status" value="1"/>
</dbReference>
<evidence type="ECO:0000259" key="3">
    <source>
        <dbReference type="PROSITE" id="PS50977"/>
    </source>
</evidence>
<dbReference type="Proteomes" id="UP000001551">
    <property type="component" value="Chromosome"/>
</dbReference>
<dbReference type="AlphaFoldDB" id="E6U675"/>
<dbReference type="Gene3D" id="1.10.10.60">
    <property type="entry name" value="Homeodomain-like"/>
    <property type="match status" value="1"/>
</dbReference>
<dbReference type="KEGG" id="eha:Ethha_1302"/>
<protein>
    <submittedName>
        <fullName evidence="4">Regulatory protein TetR</fullName>
    </submittedName>
</protein>
<evidence type="ECO:0000313" key="4">
    <source>
        <dbReference type="EMBL" id="ADU26842.1"/>
    </source>
</evidence>
<evidence type="ECO:0000256" key="1">
    <source>
        <dbReference type="ARBA" id="ARBA00023125"/>
    </source>
</evidence>
<organism evidence="4 5">
    <name type="scientific">Ethanoligenens harbinense (strain DSM 18485 / JCM 12961 / CGMCC 1.5033 / YUAN-3)</name>
    <dbReference type="NCBI Taxonomy" id="663278"/>
    <lineage>
        <taxon>Bacteria</taxon>
        <taxon>Bacillati</taxon>
        <taxon>Bacillota</taxon>
        <taxon>Clostridia</taxon>
        <taxon>Eubacteriales</taxon>
        <taxon>Oscillospiraceae</taxon>
        <taxon>Ethanoligenens</taxon>
    </lineage>
</organism>
<dbReference type="InterPro" id="IPR001647">
    <property type="entry name" value="HTH_TetR"/>
</dbReference>
<dbReference type="InterPro" id="IPR023772">
    <property type="entry name" value="DNA-bd_HTH_TetR-type_CS"/>
</dbReference>
<feature type="domain" description="HTH tetR-type" evidence="3">
    <location>
        <begin position="10"/>
        <end position="70"/>
    </location>
</feature>
<dbReference type="GO" id="GO:0003677">
    <property type="term" value="F:DNA binding"/>
    <property type="evidence" value="ECO:0007669"/>
    <property type="project" value="UniProtKB-UniRule"/>
</dbReference>
<dbReference type="Pfam" id="PF00440">
    <property type="entry name" value="TetR_N"/>
    <property type="match status" value="1"/>
</dbReference>
<dbReference type="InterPro" id="IPR009057">
    <property type="entry name" value="Homeodomain-like_sf"/>
</dbReference>
<sequence length="209" mass="24289">MNEKFMSLNAEKQARILNAALEEFAKKGYKNASTNEIVRKAGISKGLLFHYFGNKKRLYLFLYDYANDVFTNEFFNRLDYGRADLFKRLKQMIELKIELSRKHPDLYEFMVCATLEDVGGIKSEIETKSRISIQDSMARAFGGLDTSGLKEGLDLRRVLEIITWVGQGFANRRLLEYKRDPAKRARFDMRAEAAEFDTYIAILKDAFYK</sequence>
<dbReference type="InterPro" id="IPR050624">
    <property type="entry name" value="HTH-type_Tx_Regulator"/>
</dbReference>
<keyword evidence="1 2" id="KW-0238">DNA-binding</keyword>
<dbReference type="InterPro" id="IPR036271">
    <property type="entry name" value="Tet_transcr_reg_TetR-rel_C_sf"/>
</dbReference>
<feature type="DNA-binding region" description="H-T-H motif" evidence="2">
    <location>
        <begin position="33"/>
        <end position="52"/>
    </location>
</feature>
<proteinExistence type="predicted"/>
<evidence type="ECO:0000313" key="5">
    <source>
        <dbReference type="Proteomes" id="UP000001551"/>
    </source>
</evidence>